<organism evidence="2 3">
    <name type="scientific">Candidatus Dechloromonas phosphorivorans</name>
    <dbReference type="NCBI Taxonomy" id="2899244"/>
    <lineage>
        <taxon>Bacteria</taxon>
        <taxon>Pseudomonadati</taxon>
        <taxon>Pseudomonadota</taxon>
        <taxon>Betaproteobacteria</taxon>
        <taxon>Rhodocyclales</taxon>
        <taxon>Azonexaceae</taxon>
        <taxon>Dechloromonas</taxon>
    </lineage>
</organism>
<accession>A0A935MWU8</accession>
<comment type="caution">
    <text evidence="2">The sequence shown here is derived from an EMBL/GenBank/DDBJ whole genome shotgun (WGS) entry which is preliminary data.</text>
</comment>
<evidence type="ECO:0000313" key="3">
    <source>
        <dbReference type="Proteomes" id="UP000739411"/>
    </source>
</evidence>
<dbReference type="AlphaFoldDB" id="A0A935MWU8"/>
<name>A0A935MWU8_9RHOO</name>
<dbReference type="EMBL" id="JADJMS010000038">
    <property type="protein sequence ID" value="MBK7416312.1"/>
    <property type="molecule type" value="Genomic_DNA"/>
</dbReference>
<evidence type="ECO:0000313" key="2">
    <source>
        <dbReference type="EMBL" id="MBK7416312.1"/>
    </source>
</evidence>
<protein>
    <submittedName>
        <fullName evidence="2">Uncharacterized protein</fullName>
    </submittedName>
</protein>
<gene>
    <name evidence="2" type="ORF">IPJ38_15615</name>
</gene>
<feature type="compositionally biased region" description="Basic and acidic residues" evidence="1">
    <location>
        <begin position="232"/>
        <end position="255"/>
    </location>
</feature>
<proteinExistence type="predicted"/>
<sequence length="255" mass="29173">MEGWDRHAWVTRASAITAYAVSGQFSGWSVGLGGIISARLYNKLLEIVVSGKDWILPLWQKAGWTGQGVIWRLEFELKREVLTQKGLSKLSQVLNHLNGLWSYATTEWLRLTLPNADDKTRSRWPSHPLWEFLASVDWEGKGGPLTKRFSPTRSPNDDKLFQIAYSAILSYMAKHGFEAKELYEGAEDFLANAYAYHEQKAHDLGLPFDQFIEERLALKHRQYNTAINDPEQEAKRKAKELADQTKAYRKESDGN</sequence>
<reference evidence="2 3" key="1">
    <citation type="submission" date="2020-10" db="EMBL/GenBank/DDBJ databases">
        <title>Connecting structure to function with the recovery of over 1000 high-quality activated sludge metagenome-assembled genomes encoding full-length rRNA genes using long-read sequencing.</title>
        <authorList>
            <person name="Singleton C.M."/>
            <person name="Petriglieri F."/>
            <person name="Kristensen J.M."/>
            <person name="Kirkegaard R.H."/>
            <person name="Michaelsen T.Y."/>
            <person name="Andersen M.H."/>
            <person name="Karst S.M."/>
            <person name="Dueholm M.S."/>
            <person name="Nielsen P.H."/>
            <person name="Albertsen M."/>
        </authorList>
    </citation>
    <scope>NUCLEOTIDE SEQUENCE [LARGE SCALE GENOMIC DNA]</scope>
    <source>
        <strain evidence="2">EsbW_18-Q3-R4-48_BATAC.463</strain>
    </source>
</reference>
<dbReference type="Proteomes" id="UP000739411">
    <property type="component" value="Unassembled WGS sequence"/>
</dbReference>
<feature type="region of interest" description="Disordered" evidence="1">
    <location>
        <begin position="228"/>
        <end position="255"/>
    </location>
</feature>
<evidence type="ECO:0000256" key="1">
    <source>
        <dbReference type="SAM" id="MobiDB-lite"/>
    </source>
</evidence>